<dbReference type="InterPro" id="IPR015422">
    <property type="entry name" value="PyrdxlP-dep_Trfase_small"/>
</dbReference>
<gene>
    <name evidence="8" type="ORF">PNOK_0711900</name>
</gene>
<organism evidence="8 9">
    <name type="scientific">Pyrrhoderma noxium</name>
    <dbReference type="NCBI Taxonomy" id="2282107"/>
    <lineage>
        <taxon>Eukaryota</taxon>
        <taxon>Fungi</taxon>
        <taxon>Dikarya</taxon>
        <taxon>Basidiomycota</taxon>
        <taxon>Agaricomycotina</taxon>
        <taxon>Agaricomycetes</taxon>
        <taxon>Hymenochaetales</taxon>
        <taxon>Hymenochaetaceae</taxon>
        <taxon>Pyrrhoderma</taxon>
    </lineage>
</organism>
<dbReference type="PROSITE" id="PS00392">
    <property type="entry name" value="DDC_GAD_HDC_YDC"/>
    <property type="match status" value="1"/>
</dbReference>
<dbReference type="Gene3D" id="1.20.1340.10">
    <property type="entry name" value="dopa decarboxylase, N-terminal domain"/>
    <property type="match status" value="1"/>
</dbReference>
<keyword evidence="9" id="KW-1185">Reference proteome</keyword>
<dbReference type="STRING" id="2282107.A0A286UC00"/>
<comment type="similarity">
    <text evidence="2 7">Belongs to the group II decarboxylase family.</text>
</comment>
<dbReference type="GO" id="GO:0016831">
    <property type="term" value="F:carboxy-lyase activity"/>
    <property type="evidence" value="ECO:0007669"/>
    <property type="project" value="UniProtKB-KW"/>
</dbReference>
<dbReference type="InterPro" id="IPR010977">
    <property type="entry name" value="Aromatic_deC"/>
</dbReference>
<comment type="cofactor">
    <cofactor evidence="1 6 7">
        <name>pyridoxal 5'-phosphate</name>
        <dbReference type="ChEBI" id="CHEBI:597326"/>
    </cofactor>
</comment>
<evidence type="ECO:0000313" key="9">
    <source>
        <dbReference type="Proteomes" id="UP000217199"/>
    </source>
</evidence>
<evidence type="ECO:0000256" key="1">
    <source>
        <dbReference type="ARBA" id="ARBA00001933"/>
    </source>
</evidence>
<dbReference type="GO" id="GO:0030170">
    <property type="term" value="F:pyridoxal phosphate binding"/>
    <property type="evidence" value="ECO:0007669"/>
    <property type="project" value="InterPro"/>
</dbReference>
<evidence type="ECO:0000256" key="4">
    <source>
        <dbReference type="ARBA" id="ARBA00022898"/>
    </source>
</evidence>
<dbReference type="PRINTS" id="PR00800">
    <property type="entry name" value="YHDCRBOXLASE"/>
</dbReference>
<protein>
    <submittedName>
        <fullName evidence="8">Aromatic-L-amino-acid decarboxylase</fullName>
    </submittedName>
</protein>
<keyword evidence="5 7" id="KW-0456">Lyase</keyword>
<name>A0A286UC00_9AGAM</name>
<evidence type="ECO:0000256" key="7">
    <source>
        <dbReference type="RuleBase" id="RU000382"/>
    </source>
</evidence>
<dbReference type="OrthoDB" id="639767at2759"/>
<reference evidence="8 9" key="1">
    <citation type="journal article" date="2017" name="Mol. Ecol.">
        <title>Comparative and population genomic landscape of Phellinus noxius: A hypervariable fungus causing root rot in trees.</title>
        <authorList>
            <person name="Chung C.L."/>
            <person name="Lee T.J."/>
            <person name="Akiba M."/>
            <person name="Lee H.H."/>
            <person name="Kuo T.H."/>
            <person name="Liu D."/>
            <person name="Ke H.M."/>
            <person name="Yokoi T."/>
            <person name="Roa M.B."/>
            <person name="Lu M.J."/>
            <person name="Chang Y.Y."/>
            <person name="Ann P.J."/>
            <person name="Tsai J.N."/>
            <person name="Chen C.Y."/>
            <person name="Tzean S.S."/>
            <person name="Ota Y."/>
            <person name="Hattori T."/>
            <person name="Sahashi N."/>
            <person name="Liou R.F."/>
            <person name="Kikuchi T."/>
            <person name="Tsai I.J."/>
        </authorList>
    </citation>
    <scope>NUCLEOTIDE SEQUENCE [LARGE SCALE GENOMIC DNA]</scope>
    <source>
        <strain evidence="8 9">FFPRI411160</strain>
    </source>
</reference>
<dbReference type="Gene3D" id="3.90.1150.10">
    <property type="entry name" value="Aspartate Aminotransferase, domain 1"/>
    <property type="match status" value="1"/>
</dbReference>
<evidence type="ECO:0000256" key="5">
    <source>
        <dbReference type="ARBA" id="ARBA00023239"/>
    </source>
</evidence>
<dbReference type="PANTHER" id="PTHR11999">
    <property type="entry name" value="GROUP II PYRIDOXAL-5-PHOSPHATE DECARBOXYLASE"/>
    <property type="match status" value="1"/>
</dbReference>
<keyword evidence="3" id="KW-0210">Decarboxylase</keyword>
<feature type="modified residue" description="N6-(pyridoxal phosphate)lysine" evidence="6">
    <location>
        <position position="302"/>
    </location>
</feature>
<evidence type="ECO:0000256" key="3">
    <source>
        <dbReference type="ARBA" id="ARBA00022793"/>
    </source>
</evidence>
<evidence type="ECO:0000256" key="2">
    <source>
        <dbReference type="ARBA" id="ARBA00009533"/>
    </source>
</evidence>
<dbReference type="InParanoid" id="A0A286UC00"/>
<dbReference type="AlphaFoldDB" id="A0A286UC00"/>
<dbReference type="InterPro" id="IPR021115">
    <property type="entry name" value="Pyridoxal-P_BS"/>
</dbReference>
<evidence type="ECO:0000256" key="6">
    <source>
        <dbReference type="PIRSR" id="PIRSR602129-50"/>
    </source>
</evidence>
<dbReference type="Pfam" id="PF00282">
    <property type="entry name" value="Pyridoxal_deC"/>
    <property type="match status" value="1"/>
</dbReference>
<evidence type="ECO:0000313" key="8">
    <source>
        <dbReference type="EMBL" id="PAV17055.1"/>
    </source>
</evidence>
<dbReference type="GO" id="GO:0019752">
    <property type="term" value="P:carboxylic acid metabolic process"/>
    <property type="evidence" value="ECO:0007669"/>
    <property type="project" value="InterPro"/>
</dbReference>
<sequence>MPLDIEQFRKAGYEAIDQICDLYSKIEDRDVKAKVEPGYLRRLLPAHAPEQGEDFQAITKDYQDFIVPGLTIWQHPSFFAYFPTANTFEGMLGDLYSTSTANPGFNWNASPACTELEAIVMDWSAKLFGLDEIFYNEKGIGGGVLQTTASDSALVALVAARSLYTRTHPDVDLSKLIIYTTTQTHSFGKKAALILGLQDRALEVTAEDEFSLRGSTLRAALEEDKQAGLHPFILIATIGTTSSGAIDNLPEICEVAQEHPSLWIHVDAAWAGVVLACPELRSACHLDEINRFANSFCVNFHKWGLVNFDCSAMWVRDRKHLTDTLDITPEFLRSKHGDEGTVIDYRNWHLSLGRRFRSLKVWFVLRSFGIKGFQEHIRKGIALNEHFANLVRACEELSLVTAPSFALSVFQVRAQEHVADKAAAQNALTQKLYEILDARNDISITKTLLNGVLSIRFAVGAVRTEERHIDYAFQLIQEQAKNVISNHNLGA</sequence>
<dbReference type="PANTHER" id="PTHR11999:SF70">
    <property type="entry name" value="MIP05841P"/>
    <property type="match status" value="1"/>
</dbReference>
<keyword evidence="4 6" id="KW-0663">Pyridoxal phosphate</keyword>
<dbReference type="InterPro" id="IPR015421">
    <property type="entry name" value="PyrdxlP-dep_Trfase_major"/>
</dbReference>
<dbReference type="SUPFAM" id="SSF53383">
    <property type="entry name" value="PLP-dependent transferases"/>
    <property type="match status" value="1"/>
</dbReference>
<comment type="caution">
    <text evidence="8">The sequence shown here is derived from an EMBL/GenBank/DDBJ whole genome shotgun (WGS) entry which is preliminary data.</text>
</comment>
<accession>A0A286UC00</accession>
<dbReference type="GO" id="GO:0006520">
    <property type="term" value="P:amino acid metabolic process"/>
    <property type="evidence" value="ECO:0007669"/>
    <property type="project" value="InterPro"/>
</dbReference>
<dbReference type="Proteomes" id="UP000217199">
    <property type="component" value="Unassembled WGS sequence"/>
</dbReference>
<dbReference type="InterPro" id="IPR015424">
    <property type="entry name" value="PyrdxlP-dep_Trfase"/>
</dbReference>
<dbReference type="InterPro" id="IPR002129">
    <property type="entry name" value="PyrdxlP-dep_de-COase"/>
</dbReference>
<dbReference type="GO" id="GO:0005737">
    <property type="term" value="C:cytoplasm"/>
    <property type="evidence" value="ECO:0007669"/>
    <property type="project" value="TreeGrafter"/>
</dbReference>
<proteinExistence type="inferred from homology"/>
<dbReference type="EMBL" id="NBII01000007">
    <property type="protein sequence ID" value="PAV17055.1"/>
    <property type="molecule type" value="Genomic_DNA"/>
</dbReference>
<dbReference type="Gene3D" id="3.40.640.10">
    <property type="entry name" value="Type I PLP-dependent aspartate aminotransferase-like (Major domain)"/>
    <property type="match status" value="1"/>
</dbReference>